<evidence type="ECO:0000256" key="1">
    <source>
        <dbReference type="SAM" id="SignalP"/>
    </source>
</evidence>
<dbReference type="EMBL" id="CP120997">
    <property type="protein sequence ID" value="WLQ32035.1"/>
    <property type="molecule type" value="Genomic_DNA"/>
</dbReference>
<protein>
    <submittedName>
        <fullName evidence="2">Spore-associated protein</fullName>
    </submittedName>
</protein>
<gene>
    <name evidence="2" type="ORF">P8A18_00655</name>
</gene>
<dbReference type="RefSeq" id="WP_306050701.1">
    <property type="nucleotide sequence ID" value="NZ_CP120997.1"/>
</dbReference>
<organism evidence="2 3">
    <name type="scientific">Streptomyces castrisilvae</name>
    <dbReference type="NCBI Taxonomy" id="3033811"/>
    <lineage>
        <taxon>Bacteria</taxon>
        <taxon>Bacillati</taxon>
        <taxon>Actinomycetota</taxon>
        <taxon>Actinomycetes</taxon>
        <taxon>Kitasatosporales</taxon>
        <taxon>Streptomycetaceae</taxon>
        <taxon>Streptomyces</taxon>
    </lineage>
</organism>
<feature type="chain" id="PRO_5046251785" evidence="1">
    <location>
        <begin position="31"/>
        <end position="149"/>
    </location>
</feature>
<feature type="signal peptide" evidence="1">
    <location>
        <begin position="1"/>
        <end position="30"/>
    </location>
</feature>
<proteinExistence type="predicted"/>
<evidence type="ECO:0000313" key="3">
    <source>
        <dbReference type="Proteomes" id="UP001239522"/>
    </source>
</evidence>
<evidence type="ECO:0000313" key="2">
    <source>
        <dbReference type="EMBL" id="WLQ32035.1"/>
    </source>
</evidence>
<keyword evidence="3" id="KW-1185">Reference proteome</keyword>
<name>A0ABY9HC37_9ACTN</name>
<reference evidence="2 3" key="1">
    <citation type="submission" date="2023-03" db="EMBL/GenBank/DDBJ databases">
        <title>Isolation and description of six Streptomyces strains from soil environments, able to metabolize different microbial glucans.</title>
        <authorList>
            <person name="Widen T."/>
            <person name="Larsbrink J."/>
        </authorList>
    </citation>
    <scope>NUCLEOTIDE SEQUENCE [LARGE SCALE GENOMIC DNA]</scope>
    <source>
        <strain evidence="2 3">Mut1</strain>
    </source>
</reference>
<accession>A0ABY9HC37</accession>
<dbReference type="Proteomes" id="UP001239522">
    <property type="component" value="Chromosome"/>
</dbReference>
<keyword evidence="1" id="KW-0732">Signal</keyword>
<sequence>MRKIRNIATAGALTTLMVGATAAFGPSASAAPNVTPQGVCGSSYKTVNSAAVGSLGTLYLTYNASNGKNCVVTIRSNPGAALDMSASVYIPDTDAWSDDTGKFTSYAGPVYAYGKGHCVSWSGHIDNVYVSVDNSNCASLKEHRVLEVR</sequence>